<protein>
    <submittedName>
        <fullName evidence="4">DgyrCDS14244</fullName>
    </submittedName>
</protein>
<keyword evidence="1" id="KW-0863">Zinc-finger</keyword>
<keyword evidence="1" id="KW-0479">Metal-binding</keyword>
<name>A0A7I8WD29_9ANNE</name>
<organism evidence="4 5">
    <name type="scientific">Dimorphilus gyrociliatus</name>
    <dbReference type="NCBI Taxonomy" id="2664684"/>
    <lineage>
        <taxon>Eukaryota</taxon>
        <taxon>Metazoa</taxon>
        <taxon>Spiralia</taxon>
        <taxon>Lophotrochozoa</taxon>
        <taxon>Annelida</taxon>
        <taxon>Polychaeta</taxon>
        <taxon>Polychaeta incertae sedis</taxon>
        <taxon>Dinophilidae</taxon>
        <taxon>Dimorphilus</taxon>
    </lineage>
</organism>
<dbReference type="PANTHER" id="PTHR25462:SF305">
    <property type="entry name" value="RING-TYPE DOMAIN-CONTAINING PROTEIN"/>
    <property type="match status" value="1"/>
</dbReference>
<reference evidence="4 5" key="1">
    <citation type="submission" date="2020-08" db="EMBL/GenBank/DDBJ databases">
        <authorList>
            <person name="Hejnol A."/>
        </authorList>
    </citation>
    <scope>NUCLEOTIDE SEQUENCE [LARGE SCALE GENOMIC DNA]</scope>
</reference>
<dbReference type="Pfam" id="PF00643">
    <property type="entry name" value="zf-B_box"/>
    <property type="match status" value="1"/>
</dbReference>
<dbReference type="GO" id="GO:0005654">
    <property type="term" value="C:nucleoplasm"/>
    <property type="evidence" value="ECO:0007669"/>
    <property type="project" value="TreeGrafter"/>
</dbReference>
<evidence type="ECO:0000259" key="3">
    <source>
        <dbReference type="PROSITE" id="PS50119"/>
    </source>
</evidence>
<evidence type="ECO:0000313" key="4">
    <source>
        <dbReference type="EMBL" id="CAD5126078.1"/>
    </source>
</evidence>
<evidence type="ECO:0000313" key="5">
    <source>
        <dbReference type="Proteomes" id="UP000549394"/>
    </source>
</evidence>
<dbReference type="PROSITE" id="PS50119">
    <property type="entry name" value="ZF_BBOX"/>
    <property type="match status" value="1"/>
</dbReference>
<evidence type="ECO:0000256" key="2">
    <source>
        <dbReference type="SAM" id="MobiDB-lite"/>
    </source>
</evidence>
<dbReference type="EMBL" id="CAJFCJ010000032">
    <property type="protein sequence ID" value="CAD5126078.1"/>
    <property type="molecule type" value="Genomic_DNA"/>
</dbReference>
<dbReference type="OrthoDB" id="342730at2759"/>
<feature type="region of interest" description="Disordered" evidence="2">
    <location>
        <begin position="595"/>
        <end position="693"/>
    </location>
</feature>
<gene>
    <name evidence="4" type="ORF">DGYR_LOCUS13363</name>
</gene>
<feature type="domain" description="B box-type" evidence="3">
    <location>
        <begin position="44"/>
        <end position="85"/>
    </location>
</feature>
<dbReference type="SUPFAM" id="SSF57845">
    <property type="entry name" value="B-box zinc-binding domain"/>
    <property type="match status" value="1"/>
</dbReference>
<feature type="compositionally biased region" description="Basic residues" evidence="2">
    <location>
        <begin position="676"/>
        <end position="685"/>
    </location>
</feature>
<dbReference type="InterPro" id="IPR047153">
    <property type="entry name" value="TRIM45/56/19-like"/>
</dbReference>
<keyword evidence="5" id="KW-1185">Reference proteome</keyword>
<dbReference type="InterPro" id="IPR000315">
    <property type="entry name" value="Znf_B-box"/>
</dbReference>
<sequence length="693" mass="79131">MFAKNFKVNAVSKCLECSKLLCSNCVFIHQKTRVTSTHTVHKLGENVLCKVHAEENVRFYCDDCRVCICILCAFQQHQSHEVSNLSCTIAKNVPFFHYLLSECRSKVSELQENMIVLNSTEVKLRNAEDSIQDKAFELIALIRQQQKLLTARLHSINSPYQVNQAKKTTQQTIDSLLQNTKSIDKLLKTCGVELLLLKDELQKSTELLLQYKCLEPEETDVCFYPGKAVLGFLGNNPFENESIQTEEVEKVCQGTQDDLTSDDKPDKLIQTTDKSTGVNMQKLSKSIPCQTDISFNAVIMKIKEKFTVATNTVYQFRKRLIDYPEDEFKEEQIKDFSSDISQLDISYHPNPTDLCRLNQIDRPRILKDFSDNFDYSTHSNKNHTYLSKSNFEEKPTDIGQQRQTARDDKQQGMSDRKDDELSMLKNRRNISQVICEGQKRPPILESKLFCSTKRQAKSQNPTLLKRPNSLGTIRELRENSSPSDEEGRNRKLKSAKILYKAEPESKCRNLIMETPFGRGIRSSSLCSIPSETSRRNSFNTFQDFIVEETPIKPTLIDSSTNTPSIAFDSRGTNTEEVKDVRVAQCITKLTKVRQRLEQSWPSSEAPFSDSGINPKRKSSSDSSPFPSPIVRRRSKSDPKKPVKETTKETTSKARKKRVDLTQMLANEGDSSSCGRDRRRTNKAKGKFGQTFRF</sequence>
<dbReference type="CDD" id="cd19756">
    <property type="entry name" value="Bbox2"/>
    <property type="match status" value="1"/>
</dbReference>
<feature type="region of interest" description="Disordered" evidence="2">
    <location>
        <begin position="384"/>
        <end position="423"/>
    </location>
</feature>
<dbReference type="Gene3D" id="3.30.160.60">
    <property type="entry name" value="Classic Zinc Finger"/>
    <property type="match status" value="1"/>
</dbReference>
<dbReference type="AlphaFoldDB" id="A0A7I8WD29"/>
<keyword evidence="1" id="KW-0862">Zinc</keyword>
<evidence type="ECO:0000256" key="1">
    <source>
        <dbReference type="PROSITE-ProRule" id="PRU00024"/>
    </source>
</evidence>
<comment type="caution">
    <text evidence="4">The sequence shown here is derived from an EMBL/GenBank/DDBJ whole genome shotgun (WGS) entry which is preliminary data.</text>
</comment>
<dbReference type="PANTHER" id="PTHR25462">
    <property type="entry name" value="BONUS, ISOFORM C-RELATED"/>
    <property type="match status" value="1"/>
</dbReference>
<accession>A0A7I8WD29</accession>
<proteinExistence type="predicted"/>
<feature type="compositionally biased region" description="Basic and acidic residues" evidence="2">
    <location>
        <begin position="635"/>
        <end position="651"/>
    </location>
</feature>
<dbReference type="Proteomes" id="UP000549394">
    <property type="component" value="Unassembled WGS sequence"/>
</dbReference>
<feature type="compositionally biased region" description="Basic and acidic residues" evidence="2">
    <location>
        <begin position="404"/>
        <end position="422"/>
    </location>
</feature>
<dbReference type="GO" id="GO:0008270">
    <property type="term" value="F:zinc ion binding"/>
    <property type="evidence" value="ECO:0007669"/>
    <property type="project" value="UniProtKB-KW"/>
</dbReference>
<dbReference type="GO" id="GO:0061630">
    <property type="term" value="F:ubiquitin protein ligase activity"/>
    <property type="evidence" value="ECO:0007669"/>
    <property type="project" value="TreeGrafter"/>
</dbReference>
<dbReference type="SMART" id="SM00336">
    <property type="entry name" value="BBOX"/>
    <property type="match status" value="1"/>
</dbReference>